<keyword evidence="1" id="KW-0805">Transcription regulation</keyword>
<dbReference type="Pfam" id="PF00196">
    <property type="entry name" value="GerE"/>
    <property type="match status" value="1"/>
</dbReference>
<name>A0A1H8HHJ1_9RHOB</name>
<evidence type="ECO:0000256" key="2">
    <source>
        <dbReference type="ARBA" id="ARBA00023125"/>
    </source>
</evidence>
<gene>
    <name evidence="5" type="ORF">SAMN04488003_1219</name>
</gene>
<dbReference type="InterPro" id="IPR036388">
    <property type="entry name" value="WH-like_DNA-bd_sf"/>
</dbReference>
<dbReference type="CDD" id="cd06170">
    <property type="entry name" value="LuxR_C_like"/>
    <property type="match status" value="1"/>
</dbReference>
<evidence type="ECO:0000256" key="3">
    <source>
        <dbReference type="ARBA" id="ARBA00023163"/>
    </source>
</evidence>
<dbReference type="Gene3D" id="1.10.10.10">
    <property type="entry name" value="Winged helix-like DNA-binding domain superfamily/Winged helix DNA-binding domain"/>
    <property type="match status" value="1"/>
</dbReference>
<dbReference type="SMART" id="SM00421">
    <property type="entry name" value="HTH_LUXR"/>
    <property type="match status" value="1"/>
</dbReference>
<dbReference type="AlphaFoldDB" id="A0A1H8HHJ1"/>
<dbReference type="STRING" id="245187.SAMN04488003_1219"/>
<dbReference type="PANTHER" id="PTHR44688:SF16">
    <property type="entry name" value="DNA-BINDING TRANSCRIPTIONAL ACTIVATOR DEVR_DOSR"/>
    <property type="match status" value="1"/>
</dbReference>
<evidence type="ECO:0000256" key="1">
    <source>
        <dbReference type="ARBA" id="ARBA00023015"/>
    </source>
</evidence>
<protein>
    <submittedName>
        <fullName evidence="5">Regulatory protein, luxR family</fullName>
    </submittedName>
</protein>
<keyword evidence="3" id="KW-0804">Transcription</keyword>
<dbReference type="GO" id="GO:0006355">
    <property type="term" value="P:regulation of DNA-templated transcription"/>
    <property type="evidence" value="ECO:0007669"/>
    <property type="project" value="InterPro"/>
</dbReference>
<dbReference type="PROSITE" id="PS50043">
    <property type="entry name" value="HTH_LUXR_2"/>
    <property type="match status" value="1"/>
</dbReference>
<dbReference type="PANTHER" id="PTHR44688">
    <property type="entry name" value="DNA-BINDING TRANSCRIPTIONAL ACTIVATOR DEVR_DOSR"/>
    <property type="match status" value="1"/>
</dbReference>
<reference evidence="5 6" key="1">
    <citation type="submission" date="2016-10" db="EMBL/GenBank/DDBJ databases">
        <authorList>
            <person name="de Groot N.N."/>
        </authorList>
    </citation>
    <scope>NUCLEOTIDE SEQUENCE [LARGE SCALE GENOMIC DNA]</scope>
    <source>
        <strain evidence="5 6">DSM 16213</strain>
    </source>
</reference>
<organism evidence="5 6">
    <name type="scientific">Loktanella fryxellensis</name>
    <dbReference type="NCBI Taxonomy" id="245187"/>
    <lineage>
        <taxon>Bacteria</taxon>
        <taxon>Pseudomonadati</taxon>
        <taxon>Pseudomonadota</taxon>
        <taxon>Alphaproteobacteria</taxon>
        <taxon>Rhodobacterales</taxon>
        <taxon>Roseobacteraceae</taxon>
        <taxon>Loktanella</taxon>
    </lineage>
</organism>
<feature type="domain" description="HTH luxR-type" evidence="4">
    <location>
        <begin position="167"/>
        <end position="232"/>
    </location>
</feature>
<proteinExistence type="predicted"/>
<dbReference type="GO" id="GO:0003677">
    <property type="term" value="F:DNA binding"/>
    <property type="evidence" value="ECO:0007669"/>
    <property type="project" value="UniProtKB-KW"/>
</dbReference>
<sequence length="245" mass="25890">MSETANPCGAPLSDCADCFPATRVNRRLPQPDAPRRVDPALAAHDIAAKDPAPLDRQTSQADLLHGLLCGLNLPILHVCPDMRLHFMTPAAAELLGLCGDDRHLPPGCDLCDTDAVARVCRTGDAMTLTVHRPDGRVWACHILPHDTNGDGPGGAIVILIAHEAAPSLAVAEALTPRQHQIMDLVLAGHPSKNIAADLHISQRTVESHRAAIMRRTGAMSLPALARLAVGIAADADSTVLAISHR</sequence>
<dbReference type="PRINTS" id="PR00038">
    <property type="entry name" value="HTHLUXR"/>
</dbReference>
<keyword evidence="6" id="KW-1185">Reference proteome</keyword>
<keyword evidence="2" id="KW-0238">DNA-binding</keyword>
<dbReference type="RefSeq" id="WP_218139896.1">
    <property type="nucleotide sequence ID" value="NZ_FOCI01000021.1"/>
</dbReference>
<dbReference type="PROSITE" id="PS00622">
    <property type="entry name" value="HTH_LUXR_1"/>
    <property type="match status" value="1"/>
</dbReference>
<dbReference type="InterPro" id="IPR000792">
    <property type="entry name" value="Tscrpt_reg_LuxR_C"/>
</dbReference>
<evidence type="ECO:0000313" key="5">
    <source>
        <dbReference type="EMBL" id="SEN55623.1"/>
    </source>
</evidence>
<dbReference type="Proteomes" id="UP000199585">
    <property type="component" value="Unassembled WGS sequence"/>
</dbReference>
<evidence type="ECO:0000313" key="6">
    <source>
        <dbReference type="Proteomes" id="UP000199585"/>
    </source>
</evidence>
<dbReference type="SUPFAM" id="SSF46894">
    <property type="entry name" value="C-terminal effector domain of the bipartite response regulators"/>
    <property type="match status" value="1"/>
</dbReference>
<dbReference type="InterPro" id="IPR016032">
    <property type="entry name" value="Sig_transdc_resp-reg_C-effctor"/>
</dbReference>
<dbReference type="EMBL" id="FOCI01000021">
    <property type="protein sequence ID" value="SEN55623.1"/>
    <property type="molecule type" value="Genomic_DNA"/>
</dbReference>
<accession>A0A1H8HHJ1</accession>
<evidence type="ECO:0000259" key="4">
    <source>
        <dbReference type="PROSITE" id="PS50043"/>
    </source>
</evidence>